<protein>
    <submittedName>
        <fullName evidence="1">Uncharacterized protein</fullName>
    </submittedName>
</protein>
<accession>A0A6C0ILZ2</accession>
<evidence type="ECO:0000313" key="1">
    <source>
        <dbReference type="EMBL" id="QHT94218.1"/>
    </source>
</evidence>
<name>A0A6C0ILZ2_9ZZZZ</name>
<organism evidence="1">
    <name type="scientific">viral metagenome</name>
    <dbReference type="NCBI Taxonomy" id="1070528"/>
    <lineage>
        <taxon>unclassified sequences</taxon>
        <taxon>metagenomes</taxon>
        <taxon>organismal metagenomes</taxon>
    </lineage>
</organism>
<proteinExistence type="predicted"/>
<sequence length="140" mass="16521">MMDTLTTTNPMTEYSMEMTQQNVWLAGLTREQYKCVVDTLQDISNTGKQNYVVTHFPEYFIKNFEEAFLRKEWVVKLSTEQLEIVKSELSRESYMCPNLACCGCCQNCNGDGRITYEIHNFPVSWIEKYKKELMFMNTFK</sequence>
<dbReference type="AlphaFoldDB" id="A0A6C0ILZ2"/>
<reference evidence="1" key="1">
    <citation type="journal article" date="2020" name="Nature">
        <title>Giant virus diversity and host interactions through global metagenomics.</title>
        <authorList>
            <person name="Schulz F."/>
            <person name="Roux S."/>
            <person name="Paez-Espino D."/>
            <person name="Jungbluth S."/>
            <person name="Walsh D.A."/>
            <person name="Denef V.J."/>
            <person name="McMahon K.D."/>
            <person name="Konstantinidis K.T."/>
            <person name="Eloe-Fadrosh E.A."/>
            <person name="Kyrpides N.C."/>
            <person name="Woyke T."/>
        </authorList>
    </citation>
    <scope>NUCLEOTIDE SEQUENCE</scope>
    <source>
        <strain evidence="1">GVMAG-M-3300024258-28</strain>
    </source>
</reference>
<dbReference type="EMBL" id="MN740217">
    <property type="protein sequence ID" value="QHT94218.1"/>
    <property type="molecule type" value="Genomic_DNA"/>
</dbReference>